<dbReference type="PANTHER" id="PTHR21389">
    <property type="entry name" value="P53 INDUCED PROTEIN"/>
    <property type="match status" value="1"/>
</dbReference>
<evidence type="ECO:0000313" key="6">
    <source>
        <dbReference type="EMBL" id="GLC58283.1"/>
    </source>
</evidence>
<dbReference type="GO" id="GO:0016236">
    <property type="term" value="P:macroautophagy"/>
    <property type="evidence" value="ECO:0007669"/>
    <property type="project" value="TreeGrafter"/>
</dbReference>
<dbReference type="Proteomes" id="UP001165080">
    <property type="component" value="Unassembled WGS sequence"/>
</dbReference>
<evidence type="ECO:0000256" key="5">
    <source>
        <dbReference type="SAM" id="Phobius"/>
    </source>
</evidence>
<keyword evidence="7" id="KW-1185">Reference proteome</keyword>
<evidence type="ECO:0000256" key="2">
    <source>
        <dbReference type="ARBA" id="ARBA00022692"/>
    </source>
</evidence>
<keyword evidence="3 5" id="KW-1133">Transmembrane helix</keyword>
<keyword evidence="4 5" id="KW-0472">Membrane</keyword>
<name>A0A9W6BUA1_9CHLO</name>
<evidence type="ECO:0008006" key="8">
    <source>
        <dbReference type="Google" id="ProtNLM"/>
    </source>
</evidence>
<evidence type="ECO:0000313" key="7">
    <source>
        <dbReference type="Proteomes" id="UP001165080"/>
    </source>
</evidence>
<dbReference type="InterPro" id="IPR059112">
    <property type="entry name" value="CysZ/EI24"/>
</dbReference>
<proteinExistence type="predicted"/>
<gene>
    <name evidence="6" type="primary">PLEST005439</name>
    <name evidence="6" type="ORF">PLESTB_001341500</name>
</gene>
<feature type="transmembrane region" description="Helical" evidence="5">
    <location>
        <begin position="42"/>
        <end position="64"/>
    </location>
</feature>
<sequence length="333" mass="36008">MLKQSAQLWIWGVRESLHVHRCIVFLVLDNSKALGRSILQCLLLNGGILLGSILAWEGALAPVVGWLMRNLVAPCLGALPARAAEALLHLGYQGLWLLPVYLVTMLVSCGIYNDIARTAYMVKQQQLQQQQLQQQRKGGQATAGHRPVGQSPAGGGGGGGLENVAQEVYRVVLFCVFFAEISTVGRLPYVGQALNVLLLSWLYAYYCYDYKWGLQGVHLTERLAYFERRWAFFAGFGLPMALSTVLLSFYQGAAVLAILFPVYILVSCDSDVNAVHDRIVGKAGTSSLRHLPIFALALWPTQRIVHLVTGGSGAAPAKLAAADSGGAAAARAM</sequence>
<comment type="caution">
    <text evidence="6">The sequence shown here is derived from an EMBL/GenBank/DDBJ whole genome shotgun (WGS) entry which is preliminary data.</text>
</comment>
<accession>A0A9W6BUA1</accession>
<comment type="subcellular location">
    <subcellularLocation>
        <location evidence="1">Membrane</location>
        <topology evidence="1">Multi-pass membrane protein</topology>
    </subcellularLocation>
</comment>
<dbReference type="Pfam" id="PF07264">
    <property type="entry name" value="EI24"/>
    <property type="match status" value="1"/>
</dbReference>
<dbReference type="PANTHER" id="PTHR21389:SF0">
    <property type="entry name" value="ETOPOSIDE-INDUCED PROTEIN 2.4 HOMOLOG"/>
    <property type="match status" value="1"/>
</dbReference>
<dbReference type="AlphaFoldDB" id="A0A9W6BUA1"/>
<organism evidence="6 7">
    <name type="scientific">Pleodorina starrii</name>
    <dbReference type="NCBI Taxonomy" id="330485"/>
    <lineage>
        <taxon>Eukaryota</taxon>
        <taxon>Viridiplantae</taxon>
        <taxon>Chlorophyta</taxon>
        <taxon>core chlorophytes</taxon>
        <taxon>Chlorophyceae</taxon>
        <taxon>CS clade</taxon>
        <taxon>Chlamydomonadales</taxon>
        <taxon>Volvocaceae</taxon>
        <taxon>Pleodorina</taxon>
    </lineage>
</organism>
<evidence type="ECO:0000256" key="3">
    <source>
        <dbReference type="ARBA" id="ARBA00022989"/>
    </source>
</evidence>
<dbReference type="EMBL" id="BRXU01000022">
    <property type="protein sequence ID" value="GLC58283.1"/>
    <property type="molecule type" value="Genomic_DNA"/>
</dbReference>
<reference evidence="6 7" key="1">
    <citation type="journal article" date="2023" name="Commun. Biol.">
        <title>Reorganization of the ancestral sex-determining regions during the evolution of trioecy in Pleodorina starrii.</title>
        <authorList>
            <person name="Takahashi K."/>
            <person name="Suzuki S."/>
            <person name="Kawai-Toyooka H."/>
            <person name="Yamamoto K."/>
            <person name="Hamaji T."/>
            <person name="Ootsuki R."/>
            <person name="Yamaguchi H."/>
            <person name="Kawachi M."/>
            <person name="Higashiyama T."/>
            <person name="Nozaki H."/>
        </authorList>
    </citation>
    <scope>NUCLEOTIDE SEQUENCE [LARGE SCALE GENOMIC DNA]</scope>
    <source>
        <strain evidence="6 7">NIES-4479</strain>
    </source>
</reference>
<dbReference type="GO" id="GO:0016020">
    <property type="term" value="C:membrane"/>
    <property type="evidence" value="ECO:0007669"/>
    <property type="project" value="UniProtKB-SubCell"/>
</dbReference>
<evidence type="ECO:0000256" key="1">
    <source>
        <dbReference type="ARBA" id="ARBA00004141"/>
    </source>
</evidence>
<evidence type="ECO:0000256" key="4">
    <source>
        <dbReference type="ARBA" id="ARBA00023136"/>
    </source>
</evidence>
<protein>
    <recommendedName>
        <fullName evidence="8">Etoposide-induced protein 2.4-domain-containing protein</fullName>
    </recommendedName>
</protein>
<feature type="transmembrane region" description="Helical" evidence="5">
    <location>
        <begin position="95"/>
        <end position="115"/>
    </location>
</feature>
<feature type="transmembrane region" description="Helical" evidence="5">
    <location>
        <begin position="230"/>
        <end position="263"/>
    </location>
</feature>
<dbReference type="GO" id="GO:0005783">
    <property type="term" value="C:endoplasmic reticulum"/>
    <property type="evidence" value="ECO:0007669"/>
    <property type="project" value="TreeGrafter"/>
</dbReference>
<keyword evidence="2 5" id="KW-0812">Transmembrane</keyword>